<evidence type="ECO:0000313" key="3">
    <source>
        <dbReference type="Proteomes" id="UP001151760"/>
    </source>
</evidence>
<accession>A0ABQ5FWG2</accession>
<feature type="compositionally biased region" description="Basic and acidic residues" evidence="1">
    <location>
        <begin position="107"/>
        <end position="117"/>
    </location>
</feature>
<evidence type="ECO:0000256" key="1">
    <source>
        <dbReference type="SAM" id="MobiDB-lite"/>
    </source>
</evidence>
<feature type="region of interest" description="Disordered" evidence="1">
    <location>
        <begin position="96"/>
        <end position="125"/>
    </location>
</feature>
<sequence length="178" mass="20048">MIELPADMELKDTIVVAMPKLVREEFYMCTIHVEYEWKPLRCACCKVFRHIQYECPKNIGLDVVKNLKKPSQVPRGVPTGPKVGFKPVKQVYRPVSKKNNVNTSGNKKKDAESRKEVSNSNPFDVLNSIENDVDLGTNEETSNLASKKANSSRSTFYNVGSSSINNTPIVEKMIILQN</sequence>
<gene>
    <name evidence="2" type="ORF">Tco_1019206</name>
</gene>
<name>A0ABQ5FWG2_9ASTR</name>
<keyword evidence="3" id="KW-1185">Reference proteome</keyword>
<organism evidence="2 3">
    <name type="scientific">Tanacetum coccineum</name>
    <dbReference type="NCBI Taxonomy" id="301880"/>
    <lineage>
        <taxon>Eukaryota</taxon>
        <taxon>Viridiplantae</taxon>
        <taxon>Streptophyta</taxon>
        <taxon>Embryophyta</taxon>
        <taxon>Tracheophyta</taxon>
        <taxon>Spermatophyta</taxon>
        <taxon>Magnoliopsida</taxon>
        <taxon>eudicotyledons</taxon>
        <taxon>Gunneridae</taxon>
        <taxon>Pentapetalae</taxon>
        <taxon>asterids</taxon>
        <taxon>campanulids</taxon>
        <taxon>Asterales</taxon>
        <taxon>Asteraceae</taxon>
        <taxon>Asteroideae</taxon>
        <taxon>Anthemideae</taxon>
        <taxon>Anthemidinae</taxon>
        <taxon>Tanacetum</taxon>
    </lineage>
</organism>
<reference evidence="2" key="2">
    <citation type="submission" date="2022-01" db="EMBL/GenBank/DDBJ databases">
        <authorList>
            <person name="Yamashiro T."/>
            <person name="Shiraishi A."/>
            <person name="Satake H."/>
            <person name="Nakayama K."/>
        </authorList>
    </citation>
    <scope>NUCLEOTIDE SEQUENCE</scope>
</reference>
<proteinExistence type="predicted"/>
<protein>
    <recommendedName>
        <fullName evidence="4">Zinc knuckle CX2CX4HX4C</fullName>
    </recommendedName>
</protein>
<evidence type="ECO:0008006" key="4">
    <source>
        <dbReference type="Google" id="ProtNLM"/>
    </source>
</evidence>
<reference evidence="2" key="1">
    <citation type="journal article" date="2022" name="Int. J. Mol. Sci.">
        <title>Draft Genome of Tanacetum Coccineum: Genomic Comparison of Closely Related Tanacetum-Family Plants.</title>
        <authorList>
            <person name="Yamashiro T."/>
            <person name="Shiraishi A."/>
            <person name="Nakayama K."/>
            <person name="Satake H."/>
        </authorList>
    </citation>
    <scope>NUCLEOTIDE SEQUENCE</scope>
</reference>
<dbReference type="Proteomes" id="UP001151760">
    <property type="component" value="Unassembled WGS sequence"/>
</dbReference>
<dbReference type="EMBL" id="BQNB010017834">
    <property type="protein sequence ID" value="GJT67726.1"/>
    <property type="molecule type" value="Genomic_DNA"/>
</dbReference>
<comment type="caution">
    <text evidence="2">The sequence shown here is derived from an EMBL/GenBank/DDBJ whole genome shotgun (WGS) entry which is preliminary data.</text>
</comment>
<evidence type="ECO:0000313" key="2">
    <source>
        <dbReference type="EMBL" id="GJT67726.1"/>
    </source>
</evidence>